<evidence type="ECO:0000313" key="2">
    <source>
        <dbReference type="Proteomes" id="UP001634393"/>
    </source>
</evidence>
<evidence type="ECO:0000313" key="1">
    <source>
        <dbReference type="EMBL" id="KAL3812953.1"/>
    </source>
</evidence>
<keyword evidence="2" id="KW-1185">Reference proteome</keyword>
<organism evidence="1 2">
    <name type="scientific">Penstemon smallii</name>
    <dbReference type="NCBI Taxonomy" id="265156"/>
    <lineage>
        <taxon>Eukaryota</taxon>
        <taxon>Viridiplantae</taxon>
        <taxon>Streptophyta</taxon>
        <taxon>Embryophyta</taxon>
        <taxon>Tracheophyta</taxon>
        <taxon>Spermatophyta</taxon>
        <taxon>Magnoliopsida</taxon>
        <taxon>eudicotyledons</taxon>
        <taxon>Gunneridae</taxon>
        <taxon>Pentapetalae</taxon>
        <taxon>asterids</taxon>
        <taxon>lamiids</taxon>
        <taxon>Lamiales</taxon>
        <taxon>Plantaginaceae</taxon>
        <taxon>Cheloneae</taxon>
        <taxon>Penstemon</taxon>
    </lineage>
</organism>
<sequence length="25" mass="2932">MSIISACHISIIPPLNVMKKFFFFF</sequence>
<gene>
    <name evidence="1" type="ORF">ACJIZ3_014221</name>
</gene>
<reference evidence="1 2" key="1">
    <citation type="submission" date="2024-12" db="EMBL/GenBank/DDBJ databases">
        <title>The unique morphological basis and parallel evolutionary history of personate flowers in Penstemon.</title>
        <authorList>
            <person name="Depatie T.H."/>
            <person name="Wessinger C.A."/>
        </authorList>
    </citation>
    <scope>NUCLEOTIDE SEQUENCE [LARGE SCALE GENOMIC DNA]</scope>
    <source>
        <strain evidence="1">WTNN_2</strain>
        <tissue evidence="1">Leaf</tissue>
    </source>
</reference>
<protein>
    <submittedName>
        <fullName evidence="1">Uncharacterized protein</fullName>
    </submittedName>
</protein>
<name>A0ABD3RJA4_9LAMI</name>
<dbReference type="AlphaFoldDB" id="A0ABD3RJA4"/>
<accession>A0ABD3RJA4</accession>
<dbReference type="Proteomes" id="UP001634393">
    <property type="component" value="Unassembled WGS sequence"/>
</dbReference>
<proteinExistence type="predicted"/>
<comment type="caution">
    <text evidence="1">The sequence shown here is derived from an EMBL/GenBank/DDBJ whole genome shotgun (WGS) entry which is preliminary data.</text>
</comment>
<dbReference type="EMBL" id="JBJXBP010000008">
    <property type="protein sequence ID" value="KAL3812953.1"/>
    <property type="molecule type" value="Genomic_DNA"/>
</dbReference>